<name>A0AAD5XZE5_9FUNG</name>
<dbReference type="SMART" id="SM00164">
    <property type="entry name" value="TBC"/>
    <property type="match status" value="1"/>
</dbReference>
<dbReference type="EMBL" id="JADGJW010000345">
    <property type="protein sequence ID" value="KAJ3219254.1"/>
    <property type="molecule type" value="Genomic_DNA"/>
</dbReference>
<dbReference type="Gene3D" id="1.10.8.270">
    <property type="entry name" value="putative rabgap domain of human tbc1 domain family member 14 like domains"/>
    <property type="match status" value="1"/>
</dbReference>
<dbReference type="SUPFAM" id="SSF74788">
    <property type="entry name" value="Cullin repeat-like"/>
    <property type="match status" value="1"/>
</dbReference>
<dbReference type="InterPro" id="IPR035969">
    <property type="entry name" value="Rab-GAP_TBC_sf"/>
</dbReference>
<evidence type="ECO:0000259" key="6">
    <source>
        <dbReference type="PROSITE" id="PS50069"/>
    </source>
</evidence>
<dbReference type="Gene3D" id="1.10.10.10">
    <property type="entry name" value="Winged helix-like DNA-binding domain superfamily/Winged helix DNA-binding domain"/>
    <property type="match status" value="1"/>
</dbReference>
<gene>
    <name evidence="8" type="primary">CUL4B</name>
    <name evidence="8" type="ORF">HK099_004752</name>
</gene>
<dbReference type="Gene3D" id="1.20.1310.10">
    <property type="entry name" value="Cullin Repeats"/>
    <property type="match status" value="4"/>
</dbReference>
<sequence length="974" mass="114745">MLSIQIKPFEQKPVLDPVEFQSTSWIKLKEVINAIHKNKNISTEYSTEQLYRIVQVSCLYNLSEPLYNNLQQELNSNVQETAGFLNSNLHLPNKNFLTLIFDTYSRHLKEIQKIRMIFLYLDRTFLLKNSNLLTIWDLGLTLFKEHCFQNNADVRQKVLGGVLNEILQERSGNSIDRNLLENLVKMFLELGVYFNNFESQFLEESRLFYKEEGKKFIEELKSGIKDVSSYITHCQKRLKQENDICSQGGYLDSSTKKNLLNVVEVELIKNYYEVLLNCGFKDLLNEVNLEKLLDFHSIFSRVDKLESLYDFYGAYIIEFGEVIIKDGEPEQNMIQQILDLKNKLDMINKNCFKQSKQSQEVLKKSFEYFINKKSNKLAELIAKHIDQLLKKKKNMDESALEEILNQCLVLFRYVQGKDVFEAFYQKDLAKRLLLGKSSNYDLEKSLLLKLKNECGGGFTLKLEGMFKDIDMSKETMSIFKESKAFQQCGKIDLNINILSSAFWPTYFPVEVNLPEDIAECQRVFNDFYVAKHKGRKLTFQNTLGSCILKANFEKGAKELQVSLFQSIILLQFNNKQKLQFQEIKNLTNIEEKELMTNLQSLVMVKQKILIKEGEKYSVNEKFEDKLFRIKINSVQLKQTVEDQLSTHHKIHQDRKSILEANIVRIMKMRKKLGHKELVQEVLDSCKFTVEGSDIKHRIESLIEREYIVRDDKIGGVGAYIYLAKSYELLVNEWKLQKSLKNEDMIEIYQRILRDVKRTDQNQSFYKKKDFFSLNEVNESEDGLLNFNLIKLQEILCTYSYSYKENRNQFVQGMCDICSILLLVFDGDASKNFDEDGEGIQSHLEKTGSILKLYQPRIYNHLRSIDCLNLFICYRWYLVLFRREFNYDDILLIWETIFTSSLNDWWDFVYHISVSILEQQEDAILKLNNFDEILYFVNTLSMKINVKEILERTEFIYLPLKSLEWCFNNDEEMDN</sequence>
<reference evidence="8" key="1">
    <citation type="submission" date="2020-05" db="EMBL/GenBank/DDBJ databases">
        <title>Phylogenomic resolution of chytrid fungi.</title>
        <authorList>
            <person name="Stajich J.E."/>
            <person name="Amses K."/>
            <person name="Simmons R."/>
            <person name="Seto K."/>
            <person name="Myers J."/>
            <person name="Bonds A."/>
            <person name="Quandt C.A."/>
            <person name="Barry K."/>
            <person name="Liu P."/>
            <person name="Grigoriev I."/>
            <person name="Longcore J.E."/>
            <person name="James T.Y."/>
        </authorList>
    </citation>
    <scope>NUCLEOTIDE SEQUENCE</scope>
    <source>
        <strain evidence="8">JEL0476</strain>
    </source>
</reference>
<dbReference type="SUPFAM" id="SSF47923">
    <property type="entry name" value="Ypt/Rab-GAP domain of gyp1p"/>
    <property type="match status" value="2"/>
</dbReference>
<organism evidence="8 9">
    <name type="scientific">Clydaea vesicula</name>
    <dbReference type="NCBI Taxonomy" id="447962"/>
    <lineage>
        <taxon>Eukaryota</taxon>
        <taxon>Fungi</taxon>
        <taxon>Fungi incertae sedis</taxon>
        <taxon>Chytridiomycota</taxon>
        <taxon>Chytridiomycota incertae sedis</taxon>
        <taxon>Chytridiomycetes</taxon>
        <taxon>Lobulomycetales</taxon>
        <taxon>Lobulomycetaceae</taxon>
        <taxon>Clydaea</taxon>
    </lineage>
</organism>
<evidence type="ECO:0000256" key="4">
    <source>
        <dbReference type="PROSITE-ProRule" id="PRU00330"/>
    </source>
</evidence>
<evidence type="ECO:0000256" key="5">
    <source>
        <dbReference type="RuleBase" id="RU003829"/>
    </source>
</evidence>
<feature type="domain" description="Cullin family profile" evidence="6">
    <location>
        <begin position="376"/>
        <end position="602"/>
    </location>
</feature>
<dbReference type="AlphaFoldDB" id="A0AAD5XZE5"/>
<dbReference type="InterPro" id="IPR016159">
    <property type="entry name" value="Cullin_repeat-like_dom_sf"/>
</dbReference>
<dbReference type="InterPro" id="IPR036390">
    <property type="entry name" value="WH_DNA-bd_sf"/>
</dbReference>
<dbReference type="Pfam" id="PF00888">
    <property type="entry name" value="Cullin"/>
    <property type="match status" value="1"/>
</dbReference>
<comment type="caution">
    <text evidence="8">The sequence shown here is derived from an EMBL/GenBank/DDBJ whole genome shotgun (WGS) entry which is preliminary data.</text>
</comment>
<dbReference type="SUPFAM" id="SSF46785">
    <property type="entry name" value="Winged helix' DNA-binding domain"/>
    <property type="match status" value="1"/>
</dbReference>
<proteinExistence type="inferred from homology"/>
<keyword evidence="9" id="KW-1185">Reference proteome</keyword>
<evidence type="ECO:0000259" key="7">
    <source>
        <dbReference type="PROSITE" id="PS50086"/>
    </source>
</evidence>
<dbReference type="Gene3D" id="3.30.230.130">
    <property type="entry name" value="Cullin, Chain C, Domain 2"/>
    <property type="match status" value="1"/>
</dbReference>
<evidence type="ECO:0000313" key="9">
    <source>
        <dbReference type="Proteomes" id="UP001211065"/>
    </source>
</evidence>
<dbReference type="SMART" id="SM00884">
    <property type="entry name" value="Cullin_Nedd8"/>
    <property type="match status" value="1"/>
</dbReference>
<dbReference type="SUPFAM" id="SSF75632">
    <property type="entry name" value="Cullin homology domain"/>
    <property type="match status" value="1"/>
</dbReference>
<dbReference type="Pfam" id="PF10557">
    <property type="entry name" value="Cullin_Nedd8"/>
    <property type="match status" value="1"/>
</dbReference>
<dbReference type="Pfam" id="PF26557">
    <property type="entry name" value="Cullin_AB"/>
    <property type="match status" value="1"/>
</dbReference>
<dbReference type="GO" id="GO:0031625">
    <property type="term" value="F:ubiquitin protein ligase binding"/>
    <property type="evidence" value="ECO:0007669"/>
    <property type="project" value="InterPro"/>
</dbReference>
<dbReference type="FunFam" id="1.20.1310.10:FF:000001">
    <property type="entry name" value="Cullin 3"/>
    <property type="match status" value="1"/>
</dbReference>
<evidence type="ECO:0000256" key="1">
    <source>
        <dbReference type="ARBA" id="ARBA00006019"/>
    </source>
</evidence>
<dbReference type="PROSITE" id="PS50069">
    <property type="entry name" value="CULLIN_2"/>
    <property type="match status" value="1"/>
</dbReference>
<dbReference type="InterPro" id="IPR045093">
    <property type="entry name" value="Cullin"/>
</dbReference>
<dbReference type="Gene3D" id="1.10.472.80">
    <property type="entry name" value="Ypt/Rab-GAP domain of gyp1p, domain 3"/>
    <property type="match status" value="1"/>
</dbReference>
<accession>A0AAD5XZE5</accession>
<protein>
    <submittedName>
        <fullName evidence="8">Cullin-4B</fullName>
    </submittedName>
</protein>
<dbReference type="InterPro" id="IPR059120">
    <property type="entry name" value="Cullin-like_AB"/>
</dbReference>
<dbReference type="InterPro" id="IPR001373">
    <property type="entry name" value="Cullin_N"/>
</dbReference>
<comment type="similarity">
    <text evidence="1 4 5">Belongs to the cullin family.</text>
</comment>
<dbReference type="FunFam" id="1.20.1310.10:FF:000002">
    <property type="entry name" value="cullin-3 isoform X1"/>
    <property type="match status" value="1"/>
</dbReference>
<dbReference type="InterPro" id="IPR036317">
    <property type="entry name" value="Cullin_homology_sf"/>
</dbReference>
<dbReference type="Proteomes" id="UP001211065">
    <property type="component" value="Unassembled WGS sequence"/>
</dbReference>
<dbReference type="SMART" id="SM00182">
    <property type="entry name" value="CULLIN"/>
    <property type="match status" value="1"/>
</dbReference>
<dbReference type="InterPro" id="IPR019559">
    <property type="entry name" value="Cullin_neddylation_domain"/>
</dbReference>
<dbReference type="FunFam" id="1.10.10.10:FF:000014">
    <property type="entry name" value="Cullin 1"/>
    <property type="match status" value="1"/>
</dbReference>
<evidence type="ECO:0000256" key="2">
    <source>
        <dbReference type="ARBA" id="ARBA00022499"/>
    </source>
</evidence>
<dbReference type="PROSITE" id="PS50086">
    <property type="entry name" value="TBC_RABGAP"/>
    <property type="match status" value="1"/>
</dbReference>
<keyword evidence="2" id="KW-1017">Isopeptide bond</keyword>
<dbReference type="GO" id="GO:0006511">
    <property type="term" value="P:ubiquitin-dependent protein catabolic process"/>
    <property type="evidence" value="ECO:0007669"/>
    <property type="project" value="InterPro"/>
</dbReference>
<feature type="domain" description="Rab-GAP TBC" evidence="7">
    <location>
        <begin position="723"/>
        <end position="900"/>
    </location>
</feature>
<dbReference type="InterPro" id="IPR000195">
    <property type="entry name" value="Rab-GAP-TBC_dom"/>
</dbReference>
<keyword evidence="3" id="KW-0832">Ubl conjugation</keyword>
<dbReference type="InterPro" id="IPR016158">
    <property type="entry name" value="Cullin_homology"/>
</dbReference>
<evidence type="ECO:0000256" key="3">
    <source>
        <dbReference type="ARBA" id="ARBA00022843"/>
    </source>
</evidence>
<dbReference type="Pfam" id="PF00566">
    <property type="entry name" value="RabGAP-TBC"/>
    <property type="match status" value="1"/>
</dbReference>
<evidence type="ECO:0000313" key="8">
    <source>
        <dbReference type="EMBL" id="KAJ3219254.1"/>
    </source>
</evidence>
<dbReference type="PANTHER" id="PTHR11932">
    <property type="entry name" value="CULLIN"/>
    <property type="match status" value="1"/>
</dbReference>
<dbReference type="InterPro" id="IPR036388">
    <property type="entry name" value="WH-like_DNA-bd_sf"/>
</dbReference>